<dbReference type="Gene3D" id="3.40.50.1000">
    <property type="entry name" value="HAD superfamily/HAD-like"/>
    <property type="match status" value="1"/>
</dbReference>
<sequence length="894" mass="96281">MTDWHTKSGEEVKDSLQSTAEGLSSELAQQRLAENGPNRLPEVKGKPAWLRFLLQFHNILIYVLLISALITALLGHWLDTTVILAVVLVNAIIGYVQEGKAEQAMQSLRNMLAPTASVIRDDKRQTIPATDLVIGDLVLLEAGDKVPADMRLLKAHNLSIQEAILTGESVAVNKNTDAVSTDAPLGERSGMAFSGTFVGAGQGRGLVVETGAATEIGKINRMLGEVEQLTTPLVEQMASFSKWLSALILVVAGILLIVGYSLLNYPFTELFMIIVGLSVAAIPEGLPAVLTITLAIGVQAMARRHAIVRRLPSIETLGAVSVICTDKTGTLTRNEMTVIQVQMPARNYQVEGSGYAPTGAILDEQQKPLQSTPAELESAALTALLCNDAALHEQQGQWSIQGDPMEAALLSFALKAGLDQQDSHKAWPRTDAIPFDSEHKFMASLHHDHRGNGRILVKGAPEKLINLCTRVQGADSTNEINRDYWAQQAQAMAAQGQRVLALAVKEVPGEHNLLKMQDLDEGLCLQALIGIMDPPREEAVDAVAHCLSAGIKVKMITGDHPGTAQAIGKKIGLQNTDKVLTGAEIESMDDGALALLVNDVDIYARTSPQHKLRLVMALQSHNLTVAMTGDGVNDAPALKRADAGIAMGLKGSEAAKEAADLVLADDNFATIAAAVEQGRTVYDNLKKVISWTLPTNGGEAATIIVALLLGMSLPITALQILWVNLITATTLGLALAFEPTEAGTMQRPPRHRHAPIVSGVLAWQVVLVSLLFLAGMFGIFSYANARGDSLELARTLAVNTLVIMEMFYLFFIRHSYSTSFSWQAIKGTPVVWLMVGIVIVAQLAITYLPFMQKIFDTRPVSLTDGLIIIGIGIGLFVVVELEKQIRLRLVQDKP</sequence>
<dbReference type="SUPFAM" id="SSF81665">
    <property type="entry name" value="Calcium ATPase, transmembrane domain M"/>
    <property type="match status" value="1"/>
</dbReference>
<dbReference type="PRINTS" id="PR00119">
    <property type="entry name" value="CATATPASE"/>
</dbReference>
<evidence type="ECO:0000256" key="1">
    <source>
        <dbReference type="ARBA" id="ARBA00004651"/>
    </source>
</evidence>
<evidence type="ECO:0000256" key="8">
    <source>
        <dbReference type="ARBA" id="ARBA00022989"/>
    </source>
</evidence>
<keyword evidence="13" id="KW-1185">Reference proteome</keyword>
<dbReference type="SUPFAM" id="SSF81653">
    <property type="entry name" value="Calcium ATPase, transduction domain A"/>
    <property type="match status" value="1"/>
</dbReference>
<accession>A0ABQ1R2F8</accession>
<dbReference type="SUPFAM" id="SSF81660">
    <property type="entry name" value="Metal cation-transporting ATPase, ATP-binding domain N"/>
    <property type="match status" value="1"/>
</dbReference>
<dbReference type="InterPro" id="IPR001757">
    <property type="entry name" value="P_typ_ATPase"/>
</dbReference>
<evidence type="ECO:0000256" key="5">
    <source>
        <dbReference type="ARBA" id="ARBA00022741"/>
    </source>
</evidence>
<dbReference type="InterPro" id="IPR023214">
    <property type="entry name" value="HAD_sf"/>
</dbReference>
<feature type="transmembrane region" description="Helical" evidence="10">
    <location>
        <begin position="756"/>
        <end position="780"/>
    </location>
</feature>
<feature type="domain" description="Cation-transporting P-type ATPase N-terminal" evidence="11">
    <location>
        <begin position="3"/>
        <end position="76"/>
    </location>
</feature>
<dbReference type="InterPro" id="IPR044492">
    <property type="entry name" value="P_typ_ATPase_HD_dom"/>
</dbReference>
<evidence type="ECO:0000256" key="3">
    <source>
        <dbReference type="ARBA" id="ARBA00022475"/>
    </source>
</evidence>
<dbReference type="Pfam" id="PF00122">
    <property type="entry name" value="E1-E2_ATPase"/>
    <property type="match status" value="1"/>
</dbReference>
<evidence type="ECO:0000256" key="7">
    <source>
        <dbReference type="ARBA" id="ARBA00022967"/>
    </source>
</evidence>
<dbReference type="InterPro" id="IPR059000">
    <property type="entry name" value="ATPase_P-type_domA"/>
</dbReference>
<dbReference type="PRINTS" id="PR00120">
    <property type="entry name" value="HATPASE"/>
</dbReference>
<feature type="transmembrane region" description="Helical" evidence="10">
    <location>
        <begin position="48"/>
        <end position="70"/>
    </location>
</feature>
<dbReference type="Pfam" id="PF00690">
    <property type="entry name" value="Cation_ATPase_N"/>
    <property type="match status" value="1"/>
</dbReference>
<dbReference type="InterPro" id="IPR050510">
    <property type="entry name" value="Cation_transp_ATPase_P-type"/>
</dbReference>
<dbReference type="PANTHER" id="PTHR43294">
    <property type="entry name" value="SODIUM/POTASSIUM-TRANSPORTING ATPASE SUBUNIT ALPHA"/>
    <property type="match status" value="1"/>
</dbReference>
<evidence type="ECO:0000256" key="2">
    <source>
        <dbReference type="ARBA" id="ARBA00005675"/>
    </source>
</evidence>
<feature type="transmembrane region" description="Helical" evidence="10">
    <location>
        <begin position="688"/>
        <end position="709"/>
    </location>
</feature>
<protein>
    <submittedName>
        <fullName evidence="12">Carbonate dehydratase</fullName>
    </submittedName>
</protein>
<dbReference type="Pfam" id="PF00689">
    <property type="entry name" value="Cation_ATPase_C"/>
    <property type="match status" value="1"/>
</dbReference>
<gene>
    <name evidence="12" type="ORF">GCM10011357_09190</name>
</gene>
<dbReference type="Proteomes" id="UP000614272">
    <property type="component" value="Unassembled WGS sequence"/>
</dbReference>
<keyword evidence="3" id="KW-1003">Cell membrane</keyword>
<dbReference type="PROSITE" id="PS00154">
    <property type="entry name" value="ATPASE_E1_E2"/>
    <property type="match status" value="1"/>
</dbReference>
<proteinExistence type="inferred from homology"/>
<dbReference type="SUPFAM" id="SSF56784">
    <property type="entry name" value="HAD-like"/>
    <property type="match status" value="1"/>
</dbReference>
<dbReference type="InterPro" id="IPR006068">
    <property type="entry name" value="ATPase_P-typ_cation-transptr_C"/>
</dbReference>
<dbReference type="InterPro" id="IPR023299">
    <property type="entry name" value="ATPase_P-typ_cyto_dom_N"/>
</dbReference>
<dbReference type="Gene3D" id="2.70.150.10">
    <property type="entry name" value="Calcium-transporting ATPase, cytoplasmic transduction domain A"/>
    <property type="match status" value="1"/>
</dbReference>
<evidence type="ECO:0000259" key="11">
    <source>
        <dbReference type="SMART" id="SM00831"/>
    </source>
</evidence>
<keyword evidence="7" id="KW-1278">Translocase</keyword>
<dbReference type="SFLD" id="SFLDG00002">
    <property type="entry name" value="C1.7:_P-type_atpase_like"/>
    <property type="match status" value="1"/>
</dbReference>
<keyword evidence="8 10" id="KW-1133">Transmembrane helix</keyword>
<feature type="transmembrane region" description="Helical" evidence="10">
    <location>
        <begin position="715"/>
        <end position="736"/>
    </location>
</feature>
<feature type="transmembrane region" description="Helical" evidence="10">
    <location>
        <begin position="76"/>
        <end position="96"/>
    </location>
</feature>
<dbReference type="SMART" id="SM00831">
    <property type="entry name" value="Cation_ATPase_N"/>
    <property type="match status" value="1"/>
</dbReference>
<dbReference type="InterPro" id="IPR018303">
    <property type="entry name" value="ATPase_P-typ_P_site"/>
</dbReference>
<comment type="caution">
    <text evidence="12">The sequence shown here is derived from an EMBL/GenBank/DDBJ whole genome shotgun (WGS) entry which is preliminary data.</text>
</comment>
<feature type="transmembrane region" description="Helical" evidence="10">
    <location>
        <begin position="792"/>
        <end position="811"/>
    </location>
</feature>
<keyword evidence="4 10" id="KW-0812">Transmembrane</keyword>
<dbReference type="InterPro" id="IPR036412">
    <property type="entry name" value="HAD-like_sf"/>
</dbReference>
<feature type="transmembrane region" description="Helical" evidence="10">
    <location>
        <begin position="862"/>
        <end position="881"/>
    </location>
</feature>
<dbReference type="Pfam" id="PF13246">
    <property type="entry name" value="Cation_ATPase"/>
    <property type="match status" value="1"/>
</dbReference>
<evidence type="ECO:0000313" key="13">
    <source>
        <dbReference type="Proteomes" id="UP000614272"/>
    </source>
</evidence>
<feature type="transmembrane region" description="Helical" evidence="10">
    <location>
        <begin position="269"/>
        <end position="302"/>
    </location>
</feature>
<feature type="transmembrane region" description="Helical" evidence="10">
    <location>
        <begin position="243"/>
        <end position="263"/>
    </location>
</feature>
<dbReference type="InterPro" id="IPR023298">
    <property type="entry name" value="ATPase_P-typ_TM_dom_sf"/>
</dbReference>
<keyword evidence="5" id="KW-0547">Nucleotide-binding</keyword>
<dbReference type="PANTHER" id="PTHR43294:SF21">
    <property type="entry name" value="CATION TRANSPORTING ATPASE"/>
    <property type="match status" value="1"/>
</dbReference>
<reference evidence="13" key="1">
    <citation type="journal article" date="2019" name="Int. J. Syst. Evol. Microbiol.">
        <title>The Global Catalogue of Microorganisms (GCM) 10K type strain sequencing project: providing services to taxonomists for standard genome sequencing and annotation.</title>
        <authorList>
            <consortium name="The Broad Institute Genomics Platform"/>
            <consortium name="The Broad Institute Genome Sequencing Center for Infectious Disease"/>
            <person name="Wu L."/>
            <person name="Ma J."/>
        </authorList>
    </citation>
    <scope>NUCLEOTIDE SEQUENCE [LARGE SCALE GENOMIC DNA]</scope>
    <source>
        <strain evidence="13">CGMCC 1.12923</strain>
    </source>
</reference>
<dbReference type="InterPro" id="IPR004014">
    <property type="entry name" value="ATPase_P-typ_cation-transptr_N"/>
</dbReference>
<comment type="similarity">
    <text evidence="2">Belongs to the cation transport ATPase (P-type) (TC 3.A.3) family. Type IIA subfamily.</text>
</comment>
<dbReference type="InterPro" id="IPR008250">
    <property type="entry name" value="ATPase_P-typ_transduc_dom_A_sf"/>
</dbReference>
<dbReference type="SFLD" id="SFLDF00027">
    <property type="entry name" value="p-type_atpase"/>
    <property type="match status" value="1"/>
</dbReference>
<keyword evidence="6" id="KW-0067">ATP-binding</keyword>
<dbReference type="NCBIfam" id="TIGR01494">
    <property type="entry name" value="ATPase_P-type"/>
    <property type="match status" value="3"/>
</dbReference>
<evidence type="ECO:0000313" key="12">
    <source>
        <dbReference type="EMBL" id="GGD55718.1"/>
    </source>
</evidence>
<evidence type="ECO:0000256" key="4">
    <source>
        <dbReference type="ARBA" id="ARBA00022692"/>
    </source>
</evidence>
<evidence type="ECO:0000256" key="10">
    <source>
        <dbReference type="SAM" id="Phobius"/>
    </source>
</evidence>
<dbReference type="RefSeq" id="WP_099036476.1">
    <property type="nucleotide sequence ID" value="NZ_BMGJ01000002.1"/>
</dbReference>
<dbReference type="SFLD" id="SFLDS00003">
    <property type="entry name" value="Haloacid_Dehalogenase"/>
    <property type="match status" value="1"/>
</dbReference>
<keyword evidence="9 10" id="KW-0472">Membrane</keyword>
<comment type="subcellular location">
    <subcellularLocation>
        <location evidence="1">Cell membrane</location>
        <topology evidence="1">Multi-pass membrane protein</topology>
    </subcellularLocation>
</comment>
<feature type="transmembrane region" description="Helical" evidence="10">
    <location>
        <begin position="831"/>
        <end position="850"/>
    </location>
</feature>
<dbReference type="Gene3D" id="1.20.1110.10">
    <property type="entry name" value="Calcium-transporting ATPase, transmembrane domain"/>
    <property type="match status" value="1"/>
</dbReference>
<evidence type="ECO:0000256" key="9">
    <source>
        <dbReference type="ARBA" id="ARBA00023136"/>
    </source>
</evidence>
<dbReference type="Gene3D" id="3.40.1110.10">
    <property type="entry name" value="Calcium-transporting ATPase, cytoplasmic domain N"/>
    <property type="match status" value="1"/>
</dbReference>
<evidence type="ECO:0000256" key="6">
    <source>
        <dbReference type="ARBA" id="ARBA00022840"/>
    </source>
</evidence>
<name>A0ABQ1R2F8_9ALTE</name>
<dbReference type="CDD" id="cd02080">
    <property type="entry name" value="P-type_ATPase_cation"/>
    <property type="match status" value="1"/>
</dbReference>
<dbReference type="EMBL" id="BMGJ01000002">
    <property type="protein sequence ID" value="GGD55718.1"/>
    <property type="molecule type" value="Genomic_DNA"/>
</dbReference>
<organism evidence="12 13">
    <name type="scientific">Lacimicrobium alkaliphilum</name>
    <dbReference type="NCBI Taxonomy" id="1526571"/>
    <lineage>
        <taxon>Bacteria</taxon>
        <taxon>Pseudomonadati</taxon>
        <taxon>Pseudomonadota</taxon>
        <taxon>Gammaproteobacteria</taxon>
        <taxon>Alteromonadales</taxon>
        <taxon>Alteromonadaceae</taxon>
        <taxon>Lacimicrobium</taxon>
    </lineage>
</organism>